<dbReference type="HOGENOM" id="CLU_2387643_0_0_1"/>
<reference evidence="7 8" key="1">
    <citation type="submission" date="2014-04" db="EMBL/GenBank/DDBJ databases">
        <authorList>
            <consortium name="DOE Joint Genome Institute"/>
            <person name="Kuo A."/>
            <person name="Ruytinx J."/>
            <person name="Rineau F."/>
            <person name="Colpaert J."/>
            <person name="Kohler A."/>
            <person name="Nagy L.G."/>
            <person name="Floudas D."/>
            <person name="Copeland A."/>
            <person name="Barry K.W."/>
            <person name="Cichocki N."/>
            <person name="Veneault-Fourrey C."/>
            <person name="LaButti K."/>
            <person name="Lindquist E.A."/>
            <person name="Lipzen A."/>
            <person name="Lundell T."/>
            <person name="Morin E."/>
            <person name="Murat C."/>
            <person name="Sun H."/>
            <person name="Tunlid A."/>
            <person name="Henrissat B."/>
            <person name="Grigoriev I.V."/>
            <person name="Hibbett D.S."/>
            <person name="Martin F."/>
            <person name="Nordberg H.P."/>
            <person name="Cantor M.N."/>
            <person name="Hua S.X."/>
        </authorList>
    </citation>
    <scope>NUCLEOTIDE SEQUENCE [LARGE SCALE GENOMIC DNA]</scope>
    <source>
        <strain evidence="7 8">UH-Slu-Lm8-n1</strain>
    </source>
</reference>
<evidence type="ECO:0000256" key="3">
    <source>
        <dbReference type="ARBA" id="ARBA00022989"/>
    </source>
</evidence>
<dbReference type="GO" id="GO:0055085">
    <property type="term" value="P:transmembrane transport"/>
    <property type="evidence" value="ECO:0007669"/>
    <property type="project" value="InterPro"/>
</dbReference>
<sequence>MKEYLNLQIASLEDDGKMPYHCEWFEDSYGLILHQFTIPKLTLGKAELLAATTLVGCWNPGVNNAAWITMCLVIAVGINLFSVGTYGEMELIFA</sequence>
<dbReference type="Proteomes" id="UP000054485">
    <property type="component" value="Unassembled WGS sequence"/>
</dbReference>
<feature type="domain" description="Amino acid permease/ SLC12A" evidence="6">
    <location>
        <begin position="40"/>
        <end position="94"/>
    </location>
</feature>
<dbReference type="STRING" id="930992.A0A0D0B3H4"/>
<name>A0A0D0B3H4_9AGAM</name>
<evidence type="ECO:0000256" key="1">
    <source>
        <dbReference type="ARBA" id="ARBA00004141"/>
    </source>
</evidence>
<evidence type="ECO:0000256" key="2">
    <source>
        <dbReference type="ARBA" id="ARBA00022692"/>
    </source>
</evidence>
<dbReference type="OrthoDB" id="10062876at2759"/>
<proteinExistence type="predicted"/>
<dbReference type="AlphaFoldDB" id="A0A0D0B3H4"/>
<dbReference type="InterPro" id="IPR004841">
    <property type="entry name" value="AA-permease/SLC12A_dom"/>
</dbReference>
<keyword evidence="8" id="KW-1185">Reference proteome</keyword>
<dbReference type="GO" id="GO:0016020">
    <property type="term" value="C:membrane"/>
    <property type="evidence" value="ECO:0007669"/>
    <property type="project" value="UniProtKB-SubCell"/>
</dbReference>
<evidence type="ECO:0000256" key="5">
    <source>
        <dbReference type="SAM" id="Phobius"/>
    </source>
</evidence>
<accession>A0A0D0B3H4</accession>
<dbReference type="EMBL" id="KN835393">
    <property type="protein sequence ID" value="KIK38438.1"/>
    <property type="molecule type" value="Genomic_DNA"/>
</dbReference>
<comment type="subcellular location">
    <subcellularLocation>
        <location evidence="1">Membrane</location>
        <topology evidence="1">Multi-pass membrane protein</topology>
    </subcellularLocation>
</comment>
<keyword evidence="4 5" id="KW-0472">Membrane</keyword>
<keyword evidence="3 5" id="KW-1133">Transmembrane helix</keyword>
<evidence type="ECO:0000259" key="6">
    <source>
        <dbReference type="Pfam" id="PF00324"/>
    </source>
</evidence>
<dbReference type="InParanoid" id="A0A0D0B3H4"/>
<feature type="transmembrane region" description="Helical" evidence="5">
    <location>
        <begin position="65"/>
        <end position="86"/>
    </location>
</feature>
<organism evidence="7 8">
    <name type="scientific">Suillus luteus UH-Slu-Lm8-n1</name>
    <dbReference type="NCBI Taxonomy" id="930992"/>
    <lineage>
        <taxon>Eukaryota</taxon>
        <taxon>Fungi</taxon>
        <taxon>Dikarya</taxon>
        <taxon>Basidiomycota</taxon>
        <taxon>Agaricomycotina</taxon>
        <taxon>Agaricomycetes</taxon>
        <taxon>Agaricomycetidae</taxon>
        <taxon>Boletales</taxon>
        <taxon>Suillineae</taxon>
        <taxon>Suillaceae</taxon>
        <taxon>Suillus</taxon>
    </lineage>
</organism>
<protein>
    <recommendedName>
        <fullName evidence="6">Amino acid permease/ SLC12A domain-containing protein</fullName>
    </recommendedName>
</protein>
<reference evidence="8" key="2">
    <citation type="submission" date="2015-01" db="EMBL/GenBank/DDBJ databases">
        <title>Evolutionary Origins and Diversification of the Mycorrhizal Mutualists.</title>
        <authorList>
            <consortium name="DOE Joint Genome Institute"/>
            <consortium name="Mycorrhizal Genomics Consortium"/>
            <person name="Kohler A."/>
            <person name="Kuo A."/>
            <person name="Nagy L.G."/>
            <person name="Floudas D."/>
            <person name="Copeland A."/>
            <person name="Barry K.W."/>
            <person name="Cichocki N."/>
            <person name="Veneault-Fourrey C."/>
            <person name="LaButti K."/>
            <person name="Lindquist E.A."/>
            <person name="Lipzen A."/>
            <person name="Lundell T."/>
            <person name="Morin E."/>
            <person name="Murat C."/>
            <person name="Riley R."/>
            <person name="Ohm R."/>
            <person name="Sun H."/>
            <person name="Tunlid A."/>
            <person name="Henrissat B."/>
            <person name="Grigoriev I.V."/>
            <person name="Hibbett D.S."/>
            <person name="Martin F."/>
        </authorList>
    </citation>
    <scope>NUCLEOTIDE SEQUENCE [LARGE SCALE GENOMIC DNA]</scope>
    <source>
        <strain evidence="8">UH-Slu-Lm8-n1</strain>
    </source>
</reference>
<evidence type="ECO:0000256" key="4">
    <source>
        <dbReference type="ARBA" id="ARBA00023136"/>
    </source>
</evidence>
<dbReference type="Pfam" id="PF00324">
    <property type="entry name" value="AA_permease"/>
    <property type="match status" value="1"/>
</dbReference>
<gene>
    <name evidence="7" type="ORF">CY34DRAFT_15052</name>
</gene>
<evidence type="ECO:0000313" key="8">
    <source>
        <dbReference type="Proteomes" id="UP000054485"/>
    </source>
</evidence>
<keyword evidence="2 5" id="KW-0812">Transmembrane</keyword>
<evidence type="ECO:0000313" key="7">
    <source>
        <dbReference type="EMBL" id="KIK38438.1"/>
    </source>
</evidence>